<accession>A0ABV2CUC4</accession>
<comment type="caution">
    <text evidence="1">The sequence shown here is derived from an EMBL/GenBank/DDBJ whole genome shotgun (WGS) entry which is preliminary data.</text>
</comment>
<dbReference type="EMBL" id="JBEWLZ010000012">
    <property type="protein sequence ID" value="MET1491515.1"/>
    <property type="molecule type" value="Genomic_DNA"/>
</dbReference>
<organism evidence="1 2">
    <name type="scientific">Uliginosibacterium paludis</name>
    <dbReference type="NCBI Taxonomy" id="1615952"/>
    <lineage>
        <taxon>Bacteria</taxon>
        <taxon>Pseudomonadati</taxon>
        <taxon>Pseudomonadota</taxon>
        <taxon>Betaproteobacteria</taxon>
        <taxon>Rhodocyclales</taxon>
        <taxon>Zoogloeaceae</taxon>
        <taxon>Uliginosibacterium</taxon>
    </lineage>
</organism>
<evidence type="ECO:0000313" key="1">
    <source>
        <dbReference type="EMBL" id="MET1491515.1"/>
    </source>
</evidence>
<gene>
    <name evidence="1" type="ORF">ABVT11_16875</name>
</gene>
<sequence>MATYVPFLSIEDEDDLVVSFGLGAQAQTSLTLLRSPQLEFALHEEDRGVSVGGESENGERELLKAITWGRNTVEILSTIRRYALNVSAVDPIEIQEAKRVLRKMNFDNSFEVKDV</sequence>
<dbReference type="Proteomes" id="UP001548590">
    <property type="component" value="Unassembled WGS sequence"/>
</dbReference>
<evidence type="ECO:0000313" key="2">
    <source>
        <dbReference type="Proteomes" id="UP001548590"/>
    </source>
</evidence>
<dbReference type="RefSeq" id="WP_345927360.1">
    <property type="nucleotide sequence ID" value="NZ_JBDIVF010000004.1"/>
</dbReference>
<proteinExistence type="predicted"/>
<protein>
    <submittedName>
        <fullName evidence="1">Uncharacterized protein</fullName>
    </submittedName>
</protein>
<keyword evidence="2" id="KW-1185">Reference proteome</keyword>
<name>A0ABV2CUC4_9RHOO</name>
<reference evidence="1 2" key="1">
    <citation type="submission" date="2024-07" db="EMBL/GenBank/DDBJ databases">
        <title>Uliginosibacterium paludis KCTC:42655.</title>
        <authorList>
            <person name="Kim M.K."/>
        </authorList>
    </citation>
    <scope>NUCLEOTIDE SEQUENCE [LARGE SCALE GENOMIC DNA]</scope>
    <source>
        <strain evidence="1 2">KCTC 42655</strain>
    </source>
</reference>